<feature type="region of interest" description="Disordered" evidence="9">
    <location>
        <begin position="420"/>
        <end position="458"/>
    </location>
</feature>
<feature type="region of interest" description="Disordered" evidence="9">
    <location>
        <begin position="132"/>
        <end position="156"/>
    </location>
</feature>
<keyword evidence="4" id="KW-0540">Nuclease</keyword>
<keyword evidence="11" id="KW-1185">Reference proteome</keyword>
<dbReference type="RefSeq" id="XP_026193279.1">
    <property type="nucleotide sequence ID" value="XM_026337494.1"/>
</dbReference>
<evidence type="ECO:0000313" key="12">
    <source>
        <dbReference type="RefSeq" id="XP_026193279.1"/>
    </source>
</evidence>
<dbReference type="GO" id="GO:0000287">
    <property type="term" value="F:magnesium ion binding"/>
    <property type="evidence" value="ECO:0007669"/>
    <property type="project" value="InterPro"/>
</dbReference>
<keyword evidence="7" id="KW-0378">Hydrolase</keyword>
<evidence type="ECO:0000259" key="10">
    <source>
        <dbReference type="Pfam" id="PF01648"/>
    </source>
</evidence>
<evidence type="ECO:0000256" key="6">
    <source>
        <dbReference type="ARBA" id="ARBA00022759"/>
    </source>
</evidence>
<keyword evidence="5" id="KW-0479">Metal-binding</keyword>
<dbReference type="SUPFAM" id="SSF55486">
    <property type="entry name" value="Metalloproteases ('zincins'), catalytic domain"/>
    <property type="match status" value="1"/>
</dbReference>
<evidence type="ECO:0000313" key="11">
    <source>
        <dbReference type="Proteomes" id="UP000515125"/>
    </source>
</evidence>
<dbReference type="SUPFAM" id="SSF56214">
    <property type="entry name" value="4'-phosphopantetheinyl transferase"/>
    <property type="match status" value="1"/>
</dbReference>
<organism evidence="11 12">
    <name type="scientific">Cyclospora cayetanensis</name>
    <dbReference type="NCBI Taxonomy" id="88456"/>
    <lineage>
        <taxon>Eukaryota</taxon>
        <taxon>Sar</taxon>
        <taxon>Alveolata</taxon>
        <taxon>Apicomplexa</taxon>
        <taxon>Conoidasida</taxon>
        <taxon>Coccidia</taxon>
        <taxon>Eucoccidiorida</taxon>
        <taxon>Eimeriorina</taxon>
        <taxon>Eimeriidae</taxon>
        <taxon>Cyclospora</taxon>
    </lineage>
</organism>
<accession>A0A6P6S0G0</accession>
<keyword evidence="3" id="KW-0808">Transferase</keyword>
<dbReference type="Pfam" id="PF02130">
    <property type="entry name" value="YbeY"/>
    <property type="match status" value="1"/>
</dbReference>
<evidence type="ECO:0000256" key="1">
    <source>
        <dbReference type="ARBA" id="ARBA00001947"/>
    </source>
</evidence>
<dbReference type="GO" id="GO:0004519">
    <property type="term" value="F:endonuclease activity"/>
    <property type="evidence" value="ECO:0007669"/>
    <property type="project" value="UniProtKB-KW"/>
</dbReference>
<feature type="compositionally biased region" description="Low complexity" evidence="9">
    <location>
        <begin position="136"/>
        <end position="153"/>
    </location>
</feature>
<dbReference type="Gene3D" id="3.90.470.20">
    <property type="entry name" value="4'-phosphopantetheinyl transferase domain"/>
    <property type="match status" value="1"/>
</dbReference>
<feature type="domain" description="4'-phosphopantetheinyl transferase" evidence="10">
    <location>
        <begin position="467"/>
        <end position="519"/>
    </location>
</feature>
<evidence type="ECO:0000256" key="4">
    <source>
        <dbReference type="ARBA" id="ARBA00022722"/>
    </source>
</evidence>
<dbReference type="GO" id="GO:0004222">
    <property type="term" value="F:metalloendopeptidase activity"/>
    <property type="evidence" value="ECO:0007669"/>
    <property type="project" value="InterPro"/>
</dbReference>
<dbReference type="InterPro" id="IPR037143">
    <property type="entry name" value="4-PPantetheinyl_Trfase_dom_sf"/>
</dbReference>
<dbReference type="InterPro" id="IPR023091">
    <property type="entry name" value="MetalPrtase_cat_dom_sf_prd"/>
</dbReference>
<sequence>MTAETSACRLPHAFCTSACGSPPPASLRSFSSNTKPREGVIRQARRYDTLLHPFEQAALAEAATPQRDSSRNCSSDGCCVVTLSGVEELKGISDPEGLQTFGVGVLQSLGLKKSHVHVRCVGEKEMQQIRNAYPPRRGSSCAGKGSRSRSRSGSFRDSEATDALSFAAVDSERFRKRREIFLRAARLATHAAVAESAAAMQAAEFRDQMHQELRCIRRRTRQTFLGDIFLCPSVVYRQQQEDRKQAEAAALQDAECETLPSKGVLRRLLQSGLTEERLQLLVVHSMLHLIGFAHATPEETADMREAEEFLCLLTPPSPFKLRVAGVGTDIVSTDRFQRTIRSLLAADELAANRALQTHPPEAACTAAAGTAPAVHAASGGCTCSAMCRYTSRLLSPIEAAQLRRLQPTLFAAHWTLRRQQRKPQQLQGMQSTPSTTLSSSTATKTPSSSDVGRPAPAPAPAAAIRSAARFLGRRFAAKEAAAKALGVGLRILSPGGLSLSEIEVQHLAEGKPLLLLRNKAEAMRRLRHVRAMLLSSADDAGIATAQVIACC</sequence>
<evidence type="ECO:0000256" key="9">
    <source>
        <dbReference type="SAM" id="MobiDB-lite"/>
    </source>
</evidence>
<comment type="similarity">
    <text evidence="2">Belongs to the endoribonuclease YbeY family.</text>
</comment>
<name>A0A6P6S0G0_9EIME</name>
<dbReference type="AlphaFoldDB" id="A0A6P6S0G0"/>
<dbReference type="OrthoDB" id="348801at2759"/>
<dbReference type="InterPro" id="IPR020549">
    <property type="entry name" value="YbeY_CS"/>
</dbReference>
<evidence type="ECO:0000256" key="7">
    <source>
        <dbReference type="ARBA" id="ARBA00022801"/>
    </source>
</evidence>
<dbReference type="Proteomes" id="UP000515125">
    <property type="component" value="Unplaced"/>
</dbReference>
<gene>
    <name evidence="12" type="primary">LOC34623101</name>
</gene>
<dbReference type="Pfam" id="PF01648">
    <property type="entry name" value="ACPS"/>
    <property type="match status" value="1"/>
</dbReference>
<dbReference type="InterPro" id="IPR002036">
    <property type="entry name" value="YbeY"/>
</dbReference>
<dbReference type="GO" id="GO:0006364">
    <property type="term" value="P:rRNA processing"/>
    <property type="evidence" value="ECO:0007669"/>
    <property type="project" value="InterPro"/>
</dbReference>
<evidence type="ECO:0000256" key="2">
    <source>
        <dbReference type="ARBA" id="ARBA00010875"/>
    </source>
</evidence>
<feature type="compositionally biased region" description="Low complexity" evidence="9">
    <location>
        <begin position="422"/>
        <end position="449"/>
    </location>
</feature>
<evidence type="ECO:0000256" key="5">
    <source>
        <dbReference type="ARBA" id="ARBA00022723"/>
    </source>
</evidence>
<proteinExistence type="inferred from homology"/>
<keyword evidence="6" id="KW-0255">Endonuclease</keyword>
<comment type="cofactor">
    <cofactor evidence="1">
        <name>Zn(2+)</name>
        <dbReference type="ChEBI" id="CHEBI:29105"/>
    </cofactor>
</comment>
<dbReference type="PROSITE" id="PS01306">
    <property type="entry name" value="UPF0054"/>
    <property type="match status" value="1"/>
</dbReference>
<evidence type="ECO:0000256" key="3">
    <source>
        <dbReference type="ARBA" id="ARBA00022679"/>
    </source>
</evidence>
<dbReference type="GeneID" id="34623101"/>
<evidence type="ECO:0000256" key="8">
    <source>
        <dbReference type="ARBA" id="ARBA00022833"/>
    </source>
</evidence>
<dbReference type="Gene3D" id="3.40.390.30">
    <property type="entry name" value="Metalloproteases ('zincins'), catalytic domain"/>
    <property type="match status" value="1"/>
</dbReference>
<reference evidence="12" key="1">
    <citation type="submission" date="2025-08" db="UniProtKB">
        <authorList>
            <consortium name="RefSeq"/>
        </authorList>
    </citation>
    <scope>IDENTIFICATION</scope>
</reference>
<dbReference type="InterPro" id="IPR008278">
    <property type="entry name" value="4-PPantetheinyl_Trfase_dom"/>
</dbReference>
<keyword evidence="8" id="KW-0862">Zinc</keyword>
<protein>
    <submittedName>
        <fullName evidence="12">Uncharacterized protein LOC34623101</fullName>
    </submittedName>
</protein>
<dbReference type="GO" id="GO:0008897">
    <property type="term" value="F:holo-[acyl-carrier-protein] synthase activity"/>
    <property type="evidence" value="ECO:0007669"/>
    <property type="project" value="InterPro"/>
</dbReference>